<dbReference type="InterPro" id="IPR011960">
    <property type="entry name" value="Gentisate_dOase"/>
</dbReference>
<sequence length="349" mass="39665">MATAKQTSIEDARQDFYDRMSPGNMTPLWQVLHSLVTPEPSSTCESAIWHYDEVRPFIEEAGNIITAEEAERRVLILENPGLRGQSRITTSLYAGLQLILPGEIAPSHRHTQSALRFVVEGEGAYTAVDGERTIMREGDFVITPTWTWHDHGNETDRPMVWMDGLDIPMIQFFDASFAERYPEPEHPISRPVGDSEARYGAGLLPDGYRNAGPSSPVFNYPYARTREALEQMRRRAEWDPCHGLRMRYVNPVNGDYAMPSIATFMQLLPAAFETAPYRSSDGIVFSVVEGHGETRIGDRVYQWGPRDIFVIPSWTSYVHVASEDAVLFSFSDRVVQEKLGFWREDRSRN</sequence>
<dbReference type="GO" id="GO:0047922">
    <property type="term" value="F:gentisate 1,2-dioxygenase activity"/>
    <property type="evidence" value="ECO:0007669"/>
    <property type="project" value="UniProtKB-UniRule"/>
</dbReference>
<keyword evidence="2 5" id="KW-0560">Oxidoreductase</keyword>
<dbReference type="SUPFAM" id="SSF51182">
    <property type="entry name" value="RmlC-like cupins"/>
    <property type="match status" value="1"/>
</dbReference>
<dbReference type="OrthoDB" id="285029at2"/>
<evidence type="ECO:0000313" key="6">
    <source>
        <dbReference type="Proteomes" id="UP000193200"/>
    </source>
</evidence>
<keyword evidence="1 5" id="KW-0223">Dioxygenase</keyword>
<dbReference type="NCBIfam" id="TIGR02272">
    <property type="entry name" value="gentisate_1_2"/>
    <property type="match status" value="1"/>
</dbReference>
<evidence type="ECO:0000256" key="3">
    <source>
        <dbReference type="NCBIfam" id="TIGR02272"/>
    </source>
</evidence>
<dbReference type="InterPro" id="IPR047183">
    <property type="entry name" value="GDO-like"/>
</dbReference>
<dbReference type="InterPro" id="IPR011051">
    <property type="entry name" value="RmlC_Cupin_sf"/>
</dbReference>
<gene>
    <name evidence="5" type="primary">nagI_1</name>
    <name evidence="5" type="ORF">OCH7691_00352</name>
</gene>
<dbReference type="InParanoid" id="A0A1Y5RG37"/>
<evidence type="ECO:0000256" key="2">
    <source>
        <dbReference type="ARBA" id="ARBA00023002"/>
    </source>
</evidence>
<dbReference type="RefSeq" id="WP_085881700.1">
    <property type="nucleotide sequence ID" value="NZ_FWFR01000001.1"/>
</dbReference>
<protein>
    <recommendedName>
        <fullName evidence="3">Gentisate 1,2-dioxygenase</fullName>
        <ecNumber evidence="3">1.13.11.4</ecNumber>
    </recommendedName>
</protein>
<accession>A0A1Y5RG37</accession>
<dbReference type="InterPro" id="IPR014710">
    <property type="entry name" value="RmlC-like_jellyroll"/>
</dbReference>
<dbReference type="Proteomes" id="UP000193200">
    <property type="component" value="Unassembled WGS sequence"/>
</dbReference>
<proteinExistence type="predicted"/>
<evidence type="ECO:0000256" key="1">
    <source>
        <dbReference type="ARBA" id="ARBA00022964"/>
    </source>
</evidence>
<evidence type="ECO:0000313" key="5">
    <source>
        <dbReference type="EMBL" id="SLN16478.1"/>
    </source>
</evidence>
<dbReference type="EC" id="1.13.11.4" evidence="3"/>
<dbReference type="Gene3D" id="2.60.120.10">
    <property type="entry name" value="Jelly Rolls"/>
    <property type="match status" value="1"/>
</dbReference>
<reference evidence="5 6" key="1">
    <citation type="submission" date="2017-03" db="EMBL/GenBank/DDBJ databases">
        <authorList>
            <person name="Afonso C.L."/>
            <person name="Miller P.J."/>
            <person name="Scott M.A."/>
            <person name="Spackman E."/>
            <person name="Goraichik I."/>
            <person name="Dimitrov K.M."/>
            <person name="Suarez D.L."/>
            <person name="Swayne D.E."/>
        </authorList>
    </citation>
    <scope>NUCLEOTIDE SEQUENCE [LARGE SCALE GENOMIC DNA]</scope>
    <source>
        <strain evidence="5 6">CECT 7691</strain>
    </source>
</reference>
<organism evidence="5 6">
    <name type="scientific">Oceanibacterium hippocampi</name>
    <dbReference type="NCBI Taxonomy" id="745714"/>
    <lineage>
        <taxon>Bacteria</taxon>
        <taxon>Pseudomonadati</taxon>
        <taxon>Pseudomonadota</taxon>
        <taxon>Alphaproteobacteria</taxon>
        <taxon>Sneathiellales</taxon>
        <taxon>Sneathiellaceae</taxon>
        <taxon>Oceanibacterium</taxon>
    </lineage>
</organism>
<dbReference type="EMBL" id="FWFR01000001">
    <property type="protein sequence ID" value="SLN16478.1"/>
    <property type="molecule type" value="Genomic_DNA"/>
</dbReference>
<feature type="domain" description="Cupin type-2" evidence="4">
    <location>
        <begin position="96"/>
        <end position="163"/>
    </location>
</feature>
<name>A0A1Y5RG37_9PROT</name>
<dbReference type="CDD" id="cd06992">
    <property type="entry name" value="cupin_GDO-like_C"/>
    <property type="match status" value="1"/>
</dbReference>
<dbReference type="InterPro" id="IPR013096">
    <property type="entry name" value="Cupin_2"/>
</dbReference>
<dbReference type="AlphaFoldDB" id="A0A1Y5RG37"/>
<dbReference type="PANTHER" id="PTHR41517">
    <property type="entry name" value="1,2-DIOXYGENASE PROTEIN-RELATED"/>
    <property type="match status" value="1"/>
</dbReference>
<dbReference type="CDD" id="cd02216">
    <property type="entry name" value="cupin_GDO-like_N"/>
    <property type="match status" value="1"/>
</dbReference>
<dbReference type="Pfam" id="PF07883">
    <property type="entry name" value="Cupin_2"/>
    <property type="match status" value="1"/>
</dbReference>
<dbReference type="PANTHER" id="PTHR41517:SF1">
    <property type="entry name" value="CUPIN"/>
    <property type="match status" value="1"/>
</dbReference>
<keyword evidence="6" id="KW-1185">Reference proteome</keyword>
<evidence type="ECO:0000259" key="4">
    <source>
        <dbReference type="Pfam" id="PF07883"/>
    </source>
</evidence>